<reference evidence="2" key="3">
    <citation type="submission" date="2010-09" db="EMBL/GenBank/DDBJ databases">
        <title>Annotation of Gaeumannomyces graminis var. tritici R3-111a-1.</title>
        <authorList>
            <consortium name="The Broad Institute Genome Sequencing Platform"/>
            <person name="Ma L.-J."/>
            <person name="Dead R."/>
            <person name="Young S.K."/>
            <person name="Zeng Q."/>
            <person name="Gargeya S."/>
            <person name="Fitzgerald M."/>
            <person name="Haas B."/>
            <person name="Abouelleil A."/>
            <person name="Alvarado L."/>
            <person name="Arachchi H.M."/>
            <person name="Berlin A."/>
            <person name="Brown A."/>
            <person name="Chapman S.B."/>
            <person name="Chen Z."/>
            <person name="Dunbar C."/>
            <person name="Freedman E."/>
            <person name="Gearin G."/>
            <person name="Gellesch M."/>
            <person name="Goldberg J."/>
            <person name="Griggs A."/>
            <person name="Gujja S."/>
            <person name="Heiman D."/>
            <person name="Howarth C."/>
            <person name="Larson L."/>
            <person name="Lui A."/>
            <person name="MacDonald P.J.P."/>
            <person name="Mehta T."/>
            <person name="Montmayeur A."/>
            <person name="Murphy C."/>
            <person name="Neiman D."/>
            <person name="Pearson M."/>
            <person name="Priest M."/>
            <person name="Roberts A."/>
            <person name="Saif S."/>
            <person name="Shea T."/>
            <person name="Shenoy N."/>
            <person name="Sisk P."/>
            <person name="Stolte C."/>
            <person name="Sykes S."/>
            <person name="Yandava C."/>
            <person name="Wortman J."/>
            <person name="Nusbaum C."/>
            <person name="Birren B."/>
        </authorList>
    </citation>
    <scope>NUCLEOTIDE SEQUENCE</scope>
    <source>
        <strain evidence="2">R3-111a-1</strain>
    </source>
</reference>
<gene>
    <name evidence="3" type="primary">20347961</name>
    <name evidence="2" type="ORF">GGTG_07503</name>
</gene>
<feature type="signal peptide" evidence="1">
    <location>
        <begin position="1"/>
        <end position="17"/>
    </location>
</feature>
<reference evidence="3" key="5">
    <citation type="submission" date="2018-04" db="UniProtKB">
        <authorList>
            <consortium name="EnsemblFungi"/>
        </authorList>
    </citation>
    <scope>IDENTIFICATION</scope>
    <source>
        <strain evidence="3">R3-111a-1</strain>
    </source>
</reference>
<dbReference type="EMBL" id="GL385398">
    <property type="protein sequence ID" value="EJT73647.1"/>
    <property type="molecule type" value="Genomic_DNA"/>
</dbReference>
<dbReference type="RefSeq" id="XP_009223591.1">
    <property type="nucleotide sequence ID" value="XM_009225327.1"/>
</dbReference>
<evidence type="ECO:0008006" key="5">
    <source>
        <dbReference type="Google" id="ProtNLM"/>
    </source>
</evidence>
<reference evidence="2" key="2">
    <citation type="submission" date="2010-07" db="EMBL/GenBank/DDBJ databases">
        <authorList>
            <consortium name="The Broad Institute Genome Sequencing Platform"/>
            <consortium name="Broad Institute Genome Sequencing Center for Infectious Disease"/>
            <person name="Ma L.-J."/>
            <person name="Dead R."/>
            <person name="Young S."/>
            <person name="Zeng Q."/>
            <person name="Koehrsen M."/>
            <person name="Alvarado L."/>
            <person name="Berlin A."/>
            <person name="Chapman S.B."/>
            <person name="Chen Z."/>
            <person name="Freedman E."/>
            <person name="Gellesch M."/>
            <person name="Goldberg J."/>
            <person name="Griggs A."/>
            <person name="Gujja S."/>
            <person name="Heilman E.R."/>
            <person name="Heiman D."/>
            <person name="Hepburn T."/>
            <person name="Howarth C."/>
            <person name="Jen D."/>
            <person name="Larson L."/>
            <person name="Mehta T."/>
            <person name="Neiman D."/>
            <person name="Pearson M."/>
            <person name="Roberts A."/>
            <person name="Saif S."/>
            <person name="Shea T."/>
            <person name="Shenoy N."/>
            <person name="Sisk P."/>
            <person name="Stolte C."/>
            <person name="Sykes S."/>
            <person name="Walk T."/>
            <person name="White J."/>
            <person name="Yandava C."/>
            <person name="Haas B."/>
            <person name="Nusbaum C."/>
            <person name="Birren B."/>
        </authorList>
    </citation>
    <scope>NUCLEOTIDE SEQUENCE</scope>
    <source>
        <strain evidence="2">R3-111a-1</strain>
    </source>
</reference>
<reference evidence="4" key="1">
    <citation type="submission" date="2010-07" db="EMBL/GenBank/DDBJ databases">
        <title>The genome sequence of Gaeumannomyces graminis var. tritici strain R3-111a-1.</title>
        <authorList>
            <consortium name="The Broad Institute Genome Sequencing Platform"/>
            <person name="Ma L.-J."/>
            <person name="Dead R."/>
            <person name="Young S."/>
            <person name="Zeng Q."/>
            <person name="Koehrsen M."/>
            <person name="Alvarado L."/>
            <person name="Berlin A."/>
            <person name="Chapman S.B."/>
            <person name="Chen Z."/>
            <person name="Freedman E."/>
            <person name="Gellesch M."/>
            <person name="Goldberg J."/>
            <person name="Griggs A."/>
            <person name="Gujja S."/>
            <person name="Heilman E.R."/>
            <person name="Heiman D."/>
            <person name="Hepburn T."/>
            <person name="Howarth C."/>
            <person name="Jen D."/>
            <person name="Larson L."/>
            <person name="Mehta T."/>
            <person name="Neiman D."/>
            <person name="Pearson M."/>
            <person name="Roberts A."/>
            <person name="Saif S."/>
            <person name="Shea T."/>
            <person name="Shenoy N."/>
            <person name="Sisk P."/>
            <person name="Stolte C."/>
            <person name="Sykes S."/>
            <person name="Walk T."/>
            <person name="White J."/>
            <person name="Yandava C."/>
            <person name="Haas B."/>
            <person name="Nusbaum C."/>
            <person name="Birren B."/>
        </authorList>
    </citation>
    <scope>NUCLEOTIDE SEQUENCE [LARGE SCALE GENOMIC DNA]</scope>
    <source>
        <strain evidence="4">R3-111a-1</strain>
    </source>
</reference>
<dbReference type="AlphaFoldDB" id="J3P1V5"/>
<dbReference type="Proteomes" id="UP000006039">
    <property type="component" value="Unassembled WGS sequence"/>
</dbReference>
<sequence length="486" mass="52905">MIVSAVALSALAGVVSAAPRMGPRGMRPNEPAVFGVPPIVLYDPVTNKTTESTDYSLLPPHVTSPRFRLFLNPDGSGETKEEARAALEHLEAAYDCFVGDLGWNSTGLSVWNNEGKEPYYKTGISLIANVGGNFAGLAHYSTRVWIQINSGSLYPSLTVHEWAHALQWHQGNGWPSMDTYRVWGEAFAQWVADTYLTSDLCAAARAKHSLPAGDSLFNPYTTTARSYLAIVDGSPRDPITGGNNYDAWPFLTYLTYNLDGWKGMGRDGVMALTQQTPLGGNNETPLHVLQKVLGDSATVQQVVAKYWARMAYGDIGHPAVQRQTDESINSLNRDMWVRVSDGEYKSQPGRSPRYMGASYARLLTNGDQPYTEGPGNQTSRVKVAIKDATGPYTATLVVRNKDSKEARYVAMPDGTVEADVSSREQATVAVVNTPPQLLSYVGVNMYGTPRNDSTLAPESEWDPANREITFSLSVSGGEVSIPHTVT</sequence>
<dbReference type="VEuPathDB" id="FungiDB:GGTG_07503"/>
<dbReference type="OrthoDB" id="5319191at2759"/>
<reference evidence="3" key="4">
    <citation type="journal article" date="2015" name="G3 (Bethesda)">
        <title>Genome sequences of three phytopathogenic species of the Magnaporthaceae family of fungi.</title>
        <authorList>
            <person name="Okagaki L.H."/>
            <person name="Nunes C.C."/>
            <person name="Sailsbery J."/>
            <person name="Clay B."/>
            <person name="Brown D."/>
            <person name="John T."/>
            <person name="Oh Y."/>
            <person name="Young N."/>
            <person name="Fitzgerald M."/>
            <person name="Haas B.J."/>
            <person name="Zeng Q."/>
            <person name="Young S."/>
            <person name="Adiconis X."/>
            <person name="Fan L."/>
            <person name="Levin J.Z."/>
            <person name="Mitchell T.K."/>
            <person name="Okubara P.A."/>
            <person name="Farman M.L."/>
            <person name="Kohn L.M."/>
            <person name="Birren B."/>
            <person name="Ma L.-J."/>
            <person name="Dean R.A."/>
        </authorList>
    </citation>
    <scope>NUCLEOTIDE SEQUENCE</scope>
    <source>
        <strain evidence="3">R3-111a-1</strain>
    </source>
</reference>
<keyword evidence="4" id="KW-1185">Reference proteome</keyword>
<evidence type="ECO:0000256" key="1">
    <source>
        <dbReference type="SAM" id="SignalP"/>
    </source>
</evidence>
<keyword evidence="1" id="KW-0732">Signal</keyword>
<evidence type="ECO:0000313" key="3">
    <source>
        <dbReference type="EnsemblFungi" id="EJT73647"/>
    </source>
</evidence>
<name>J3P1V5_GAET3</name>
<feature type="chain" id="PRO_5015094832" description="Dockerin type 1" evidence="1">
    <location>
        <begin position="18"/>
        <end position="486"/>
    </location>
</feature>
<dbReference type="eggNOG" id="ENOG502SHSP">
    <property type="taxonomic scope" value="Eukaryota"/>
</dbReference>
<dbReference type="GeneID" id="20347961"/>
<dbReference type="EnsemblFungi" id="EJT73647">
    <property type="protein sequence ID" value="EJT73647"/>
    <property type="gene ID" value="GGTG_07503"/>
</dbReference>
<dbReference type="HOGENOM" id="CLU_042057_0_0_1"/>
<proteinExistence type="predicted"/>
<evidence type="ECO:0000313" key="2">
    <source>
        <dbReference type="EMBL" id="EJT73647.1"/>
    </source>
</evidence>
<protein>
    <recommendedName>
        <fullName evidence="5">Dockerin type 1</fullName>
    </recommendedName>
</protein>
<evidence type="ECO:0000313" key="4">
    <source>
        <dbReference type="Proteomes" id="UP000006039"/>
    </source>
</evidence>
<accession>J3P1V5</accession>
<organism evidence="2">
    <name type="scientific">Gaeumannomyces tritici (strain R3-111a-1)</name>
    <name type="common">Wheat and barley take-all root rot fungus</name>
    <name type="synonym">Gaeumannomyces graminis var. tritici</name>
    <dbReference type="NCBI Taxonomy" id="644352"/>
    <lineage>
        <taxon>Eukaryota</taxon>
        <taxon>Fungi</taxon>
        <taxon>Dikarya</taxon>
        <taxon>Ascomycota</taxon>
        <taxon>Pezizomycotina</taxon>
        <taxon>Sordariomycetes</taxon>
        <taxon>Sordariomycetidae</taxon>
        <taxon>Magnaporthales</taxon>
        <taxon>Magnaporthaceae</taxon>
        <taxon>Gaeumannomyces</taxon>
    </lineage>
</organism>